<sequence>MTRNIKFLKCTLAVLIILFVLLSIKNLFKYSQLFDDGIWHASISYQLYALVYVIQVILALVVFIFVYQIFSKVNINTKFRFSDKIHDKTLYTSMCILIFVSLHFLIDFLHVDEAIVNVLDIDNLIATLLVVINLLLLSFTTIYRKSQKIKEENDLTI</sequence>
<feature type="transmembrane region" description="Helical" evidence="1">
    <location>
        <begin position="48"/>
        <end position="70"/>
    </location>
</feature>
<keyword evidence="1" id="KW-0472">Membrane</keyword>
<feature type="transmembrane region" description="Helical" evidence="1">
    <location>
        <begin position="7"/>
        <end position="28"/>
    </location>
</feature>
<evidence type="ECO:0008006" key="4">
    <source>
        <dbReference type="Google" id="ProtNLM"/>
    </source>
</evidence>
<keyword evidence="1" id="KW-1133">Transmembrane helix</keyword>
<evidence type="ECO:0000256" key="1">
    <source>
        <dbReference type="SAM" id="Phobius"/>
    </source>
</evidence>
<feature type="transmembrane region" description="Helical" evidence="1">
    <location>
        <begin position="123"/>
        <end position="143"/>
    </location>
</feature>
<dbReference type="EMBL" id="UHDP01000003">
    <property type="protein sequence ID" value="SUM45476.1"/>
    <property type="molecule type" value="Genomic_DNA"/>
</dbReference>
<evidence type="ECO:0000313" key="2">
    <source>
        <dbReference type="EMBL" id="SUM45476.1"/>
    </source>
</evidence>
<dbReference type="AlphaFoldDB" id="A0A380G4T2"/>
<name>A0A380G4T2_STAIN</name>
<keyword evidence="3" id="KW-1185">Reference proteome</keyword>
<gene>
    <name evidence="2" type="ORF">NCTC11048_00460</name>
</gene>
<accession>A0A380G4T2</accession>
<dbReference type="Proteomes" id="UP000255549">
    <property type="component" value="Unassembled WGS sequence"/>
</dbReference>
<proteinExistence type="predicted"/>
<organism evidence="2 3">
    <name type="scientific">Staphylococcus intermedius NCTC 11048</name>
    <dbReference type="NCBI Taxonomy" id="1141106"/>
    <lineage>
        <taxon>Bacteria</taxon>
        <taxon>Bacillati</taxon>
        <taxon>Bacillota</taxon>
        <taxon>Bacilli</taxon>
        <taxon>Bacillales</taxon>
        <taxon>Staphylococcaceae</taxon>
        <taxon>Staphylococcus</taxon>
        <taxon>Staphylococcus intermedius group</taxon>
    </lineage>
</organism>
<keyword evidence="1" id="KW-0812">Transmembrane</keyword>
<protein>
    <recommendedName>
        <fullName evidence="4">DUF2975 domain-containing protein</fullName>
    </recommendedName>
</protein>
<feature type="transmembrane region" description="Helical" evidence="1">
    <location>
        <begin position="90"/>
        <end position="111"/>
    </location>
</feature>
<dbReference type="STRING" id="1141106.GCA_000308095_02136"/>
<evidence type="ECO:0000313" key="3">
    <source>
        <dbReference type="Proteomes" id="UP000255549"/>
    </source>
</evidence>
<reference evidence="2 3" key="1">
    <citation type="submission" date="2018-06" db="EMBL/GenBank/DDBJ databases">
        <authorList>
            <consortium name="Pathogen Informatics"/>
            <person name="Doyle S."/>
        </authorList>
    </citation>
    <scope>NUCLEOTIDE SEQUENCE [LARGE SCALE GENOMIC DNA]</scope>
    <source>
        <strain evidence="3">NCTC 11048</strain>
    </source>
</reference>